<keyword evidence="7 8" id="KW-0472">Membrane</keyword>
<evidence type="ECO:0000313" key="10">
    <source>
        <dbReference type="Proteomes" id="UP000256845"/>
    </source>
</evidence>
<dbReference type="EMBL" id="QRDW01000001">
    <property type="protein sequence ID" value="RED54325.1"/>
    <property type="molecule type" value="Genomic_DNA"/>
</dbReference>
<comment type="caution">
    <text evidence="9">The sequence shown here is derived from an EMBL/GenBank/DDBJ whole genome shotgun (WGS) entry which is preliminary data.</text>
</comment>
<dbReference type="OrthoDB" id="8478323at2"/>
<evidence type="ECO:0000313" key="9">
    <source>
        <dbReference type="EMBL" id="RED54325.1"/>
    </source>
</evidence>
<feature type="transmembrane region" description="Helical" evidence="8">
    <location>
        <begin position="29"/>
        <end position="54"/>
    </location>
</feature>
<dbReference type="InterPro" id="IPR002781">
    <property type="entry name" value="TM_pro_TauE-like"/>
</dbReference>
<comment type="subcellular location">
    <subcellularLocation>
        <location evidence="1 8">Cell membrane</location>
        <topology evidence="1 8">Multi-pass membrane protein</topology>
    </subcellularLocation>
</comment>
<evidence type="ECO:0000256" key="1">
    <source>
        <dbReference type="ARBA" id="ARBA00004651"/>
    </source>
</evidence>
<name>A0A3D9HY31_9PROT</name>
<organism evidence="9 10">
    <name type="scientific">Aestuariispira insulae</name>
    <dbReference type="NCBI Taxonomy" id="1461337"/>
    <lineage>
        <taxon>Bacteria</taxon>
        <taxon>Pseudomonadati</taxon>
        <taxon>Pseudomonadota</taxon>
        <taxon>Alphaproteobacteria</taxon>
        <taxon>Rhodospirillales</taxon>
        <taxon>Kiloniellaceae</taxon>
        <taxon>Aestuariispira</taxon>
    </lineage>
</organism>
<feature type="transmembrane region" description="Helical" evidence="8">
    <location>
        <begin position="66"/>
        <end position="84"/>
    </location>
</feature>
<reference evidence="9 10" key="1">
    <citation type="submission" date="2018-07" db="EMBL/GenBank/DDBJ databases">
        <title>Genomic Encyclopedia of Type Strains, Phase III (KMG-III): the genomes of soil and plant-associated and newly described type strains.</title>
        <authorList>
            <person name="Whitman W."/>
        </authorList>
    </citation>
    <scope>NUCLEOTIDE SEQUENCE [LARGE SCALE GENOMIC DNA]</scope>
    <source>
        <strain evidence="9 10">CECT 8488</strain>
    </source>
</reference>
<proteinExistence type="inferred from homology"/>
<keyword evidence="6 8" id="KW-1133">Transmembrane helix</keyword>
<evidence type="ECO:0000256" key="7">
    <source>
        <dbReference type="ARBA" id="ARBA00023136"/>
    </source>
</evidence>
<protein>
    <recommendedName>
        <fullName evidence="8">Probable membrane transporter protein</fullName>
    </recommendedName>
</protein>
<keyword evidence="5 8" id="KW-0812">Transmembrane</keyword>
<feature type="transmembrane region" description="Helical" evidence="8">
    <location>
        <begin position="126"/>
        <end position="147"/>
    </location>
</feature>
<dbReference type="PANTHER" id="PTHR30269:SF37">
    <property type="entry name" value="MEMBRANE TRANSPORTER PROTEIN"/>
    <property type="match status" value="1"/>
</dbReference>
<feature type="transmembrane region" description="Helical" evidence="8">
    <location>
        <begin position="221"/>
        <end position="238"/>
    </location>
</feature>
<feature type="transmembrane region" description="Helical" evidence="8">
    <location>
        <begin position="191"/>
        <end position="209"/>
    </location>
</feature>
<dbReference type="RefSeq" id="WP_115935389.1">
    <property type="nucleotide sequence ID" value="NZ_QRDW01000001.1"/>
</dbReference>
<evidence type="ECO:0000256" key="8">
    <source>
        <dbReference type="RuleBase" id="RU363041"/>
    </source>
</evidence>
<evidence type="ECO:0000256" key="4">
    <source>
        <dbReference type="ARBA" id="ARBA00022475"/>
    </source>
</evidence>
<dbReference type="Proteomes" id="UP000256845">
    <property type="component" value="Unassembled WGS sequence"/>
</dbReference>
<dbReference type="Pfam" id="PF01925">
    <property type="entry name" value="TauE"/>
    <property type="match status" value="1"/>
</dbReference>
<accession>A0A3D9HY31</accession>
<sequence length="239" mass="25655">MSEAHLLFVLLAAAGSLISAVFGFGTAIILLAGGALFLPIQECIALSTIIFAANTLNKSWIHRRHIDWRLTIQMSLVSLPFAWLGAELMVQVPVDWLRRGLAAIVILHILLQFLKSRPSFTPKLPAVIGISGLYGFLSGLIGTGNIIKALFLDRAGFERQSFVGVMAATSVLANAGKLYSYSLSGLFGPQHLLPAFALLAVSVVTTLAGRHLLTRISGQQFKIGLRLILLVVAVSLLVT</sequence>
<dbReference type="AlphaFoldDB" id="A0A3D9HY31"/>
<gene>
    <name evidence="9" type="ORF">DFP90_1011128</name>
</gene>
<dbReference type="GO" id="GO:0005886">
    <property type="term" value="C:plasma membrane"/>
    <property type="evidence" value="ECO:0007669"/>
    <property type="project" value="UniProtKB-SubCell"/>
</dbReference>
<dbReference type="PANTHER" id="PTHR30269">
    <property type="entry name" value="TRANSMEMBRANE PROTEIN YFCA"/>
    <property type="match status" value="1"/>
</dbReference>
<evidence type="ECO:0000256" key="5">
    <source>
        <dbReference type="ARBA" id="ARBA00022692"/>
    </source>
</evidence>
<keyword evidence="10" id="KW-1185">Reference proteome</keyword>
<keyword evidence="4 8" id="KW-1003">Cell membrane</keyword>
<evidence type="ECO:0000256" key="2">
    <source>
        <dbReference type="ARBA" id="ARBA00009142"/>
    </source>
</evidence>
<comment type="similarity">
    <text evidence="2 8">Belongs to the 4-toluene sulfonate uptake permease (TSUP) (TC 2.A.102) family.</text>
</comment>
<evidence type="ECO:0000256" key="3">
    <source>
        <dbReference type="ARBA" id="ARBA00022448"/>
    </source>
</evidence>
<keyword evidence="3" id="KW-0813">Transport</keyword>
<evidence type="ECO:0000256" key="6">
    <source>
        <dbReference type="ARBA" id="ARBA00022989"/>
    </source>
</evidence>
<dbReference type="InterPro" id="IPR052017">
    <property type="entry name" value="TSUP"/>
</dbReference>